<feature type="domain" description="C2H2-type" evidence="3">
    <location>
        <begin position="26"/>
        <end position="48"/>
    </location>
</feature>
<dbReference type="GO" id="GO:0008270">
    <property type="term" value="F:zinc ion binding"/>
    <property type="evidence" value="ECO:0007669"/>
    <property type="project" value="UniProtKB-KW"/>
</dbReference>
<feature type="compositionally biased region" description="Basic and acidic residues" evidence="2">
    <location>
        <begin position="80"/>
        <end position="105"/>
    </location>
</feature>
<keyword evidence="1" id="KW-0863">Zinc-finger</keyword>
<proteinExistence type="predicted"/>
<evidence type="ECO:0000256" key="2">
    <source>
        <dbReference type="SAM" id="MobiDB-lite"/>
    </source>
</evidence>
<gene>
    <name evidence="4" type="primary">ORF43090</name>
</gene>
<sequence length="105" mass="12131">TIGKDDIAEGKENIQGKSNGDALLTYICQYCDREFPASDKLVKHELQHLIGNHFERTEYISWNKKMVEQATMQILSSQEQKLEQEQPIETDHVEGSDEDKHLKKT</sequence>
<dbReference type="PROSITE" id="PS50157">
    <property type="entry name" value="ZINC_FINGER_C2H2_2"/>
    <property type="match status" value="1"/>
</dbReference>
<feature type="non-terminal residue" evidence="4">
    <location>
        <position position="1"/>
    </location>
</feature>
<dbReference type="EMBL" id="HACG01014872">
    <property type="protein sequence ID" value="CEK61737.1"/>
    <property type="molecule type" value="Transcribed_RNA"/>
</dbReference>
<dbReference type="PROSITE" id="PS00028">
    <property type="entry name" value="ZINC_FINGER_C2H2_1"/>
    <property type="match status" value="1"/>
</dbReference>
<evidence type="ECO:0000259" key="3">
    <source>
        <dbReference type="PROSITE" id="PS50157"/>
    </source>
</evidence>
<protein>
    <recommendedName>
        <fullName evidence="3">C2H2-type domain-containing protein</fullName>
    </recommendedName>
</protein>
<keyword evidence="1" id="KW-0479">Metal-binding</keyword>
<dbReference type="InterPro" id="IPR013087">
    <property type="entry name" value="Znf_C2H2_type"/>
</dbReference>
<evidence type="ECO:0000256" key="1">
    <source>
        <dbReference type="PROSITE-ProRule" id="PRU00042"/>
    </source>
</evidence>
<dbReference type="AlphaFoldDB" id="A0A0B6Z024"/>
<organism evidence="4">
    <name type="scientific">Arion vulgaris</name>
    <dbReference type="NCBI Taxonomy" id="1028688"/>
    <lineage>
        <taxon>Eukaryota</taxon>
        <taxon>Metazoa</taxon>
        <taxon>Spiralia</taxon>
        <taxon>Lophotrochozoa</taxon>
        <taxon>Mollusca</taxon>
        <taxon>Gastropoda</taxon>
        <taxon>Heterobranchia</taxon>
        <taxon>Euthyneura</taxon>
        <taxon>Panpulmonata</taxon>
        <taxon>Eupulmonata</taxon>
        <taxon>Stylommatophora</taxon>
        <taxon>Helicina</taxon>
        <taxon>Arionoidea</taxon>
        <taxon>Arionidae</taxon>
        <taxon>Arion</taxon>
    </lineage>
</organism>
<keyword evidence="1" id="KW-0862">Zinc</keyword>
<name>A0A0B6Z024_9EUPU</name>
<evidence type="ECO:0000313" key="4">
    <source>
        <dbReference type="EMBL" id="CEK61737.1"/>
    </source>
</evidence>
<feature type="non-terminal residue" evidence="4">
    <location>
        <position position="105"/>
    </location>
</feature>
<reference evidence="4" key="1">
    <citation type="submission" date="2014-12" db="EMBL/GenBank/DDBJ databases">
        <title>Insight into the proteome of Arion vulgaris.</title>
        <authorList>
            <person name="Aradska J."/>
            <person name="Bulat T."/>
            <person name="Smidak R."/>
            <person name="Sarate P."/>
            <person name="Gangsoo J."/>
            <person name="Sialana F."/>
            <person name="Bilban M."/>
            <person name="Lubec G."/>
        </authorList>
    </citation>
    <scope>NUCLEOTIDE SEQUENCE</scope>
    <source>
        <tissue evidence="4">Skin</tissue>
    </source>
</reference>
<feature type="region of interest" description="Disordered" evidence="2">
    <location>
        <begin position="77"/>
        <end position="105"/>
    </location>
</feature>
<accession>A0A0B6Z024</accession>